<protein>
    <submittedName>
        <fullName evidence="1">Uncharacterized protein</fullName>
    </submittedName>
</protein>
<proteinExistence type="predicted"/>
<accession>A0AAV3YM45</accession>
<dbReference type="EMBL" id="BLXT01001203">
    <property type="protein sequence ID" value="GFN83470.1"/>
    <property type="molecule type" value="Genomic_DNA"/>
</dbReference>
<organism evidence="1 2">
    <name type="scientific">Plakobranchus ocellatus</name>
    <dbReference type="NCBI Taxonomy" id="259542"/>
    <lineage>
        <taxon>Eukaryota</taxon>
        <taxon>Metazoa</taxon>
        <taxon>Spiralia</taxon>
        <taxon>Lophotrochozoa</taxon>
        <taxon>Mollusca</taxon>
        <taxon>Gastropoda</taxon>
        <taxon>Heterobranchia</taxon>
        <taxon>Euthyneura</taxon>
        <taxon>Panpulmonata</taxon>
        <taxon>Sacoglossa</taxon>
        <taxon>Placobranchoidea</taxon>
        <taxon>Plakobranchidae</taxon>
        <taxon>Plakobranchus</taxon>
    </lineage>
</organism>
<evidence type="ECO:0000313" key="1">
    <source>
        <dbReference type="EMBL" id="GFN83470.1"/>
    </source>
</evidence>
<keyword evidence="2" id="KW-1185">Reference proteome</keyword>
<sequence>MKKKDPNRSFPSKSYKGRLRNYLKKKNTNARFILPQPEVFSMTCRSSSADRSRKNGRSARAETVLASYGQKYDLNTGYLLSLMDIPGSWCVPLLSTFNYGQQKHTKG</sequence>
<evidence type="ECO:0000313" key="2">
    <source>
        <dbReference type="Proteomes" id="UP000735302"/>
    </source>
</evidence>
<dbReference type="Proteomes" id="UP000735302">
    <property type="component" value="Unassembled WGS sequence"/>
</dbReference>
<comment type="caution">
    <text evidence="1">The sequence shown here is derived from an EMBL/GenBank/DDBJ whole genome shotgun (WGS) entry which is preliminary data.</text>
</comment>
<reference evidence="1 2" key="1">
    <citation type="journal article" date="2021" name="Elife">
        <title>Chloroplast acquisition without the gene transfer in kleptoplastic sea slugs, Plakobranchus ocellatus.</title>
        <authorList>
            <person name="Maeda T."/>
            <person name="Takahashi S."/>
            <person name="Yoshida T."/>
            <person name="Shimamura S."/>
            <person name="Takaki Y."/>
            <person name="Nagai Y."/>
            <person name="Toyoda A."/>
            <person name="Suzuki Y."/>
            <person name="Arimoto A."/>
            <person name="Ishii H."/>
            <person name="Satoh N."/>
            <person name="Nishiyama T."/>
            <person name="Hasebe M."/>
            <person name="Maruyama T."/>
            <person name="Minagawa J."/>
            <person name="Obokata J."/>
            <person name="Shigenobu S."/>
        </authorList>
    </citation>
    <scope>NUCLEOTIDE SEQUENCE [LARGE SCALE GENOMIC DNA]</scope>
</reference>
<gene>
    <name evidence="1" type="ORF">PoB_000997600</name>
</gene>
<name>A0AAV3YM45_9GAST</name>
<dbReference type="AlphaFoldDB" id="A0AAV3YM45"/>